<accession>A0A7S0CW97</accession>
<sequence>MLRFAFKRAIPCFGCRPVQALATRQRYIGVRILSNTAKANHSSSEIGRQAEGSGEGLASSTQSARSVIDQPKECDFVGELLKINKEMRNRYMPVGEEVMNTFTVPEEGLSPDTVHDKVLAYIDSGELETASHYLNFYYECNSTDPQPLRLETFHVLLKDTLEAIGRGDVLINILKTMGERQISPDIETYNLILQFHGQEGNIDKLLIVFQEISQSEAQPNRETYNILLRYLSTLSNLDAAHSIMENMLSEGLELDASTFVTLMDSLVKQGRLQEAENEFQASVRAELATEPTVLGQALIVFARMHRFDRTDTIFDALVRSKGLPKAGQHVIDTYIYALIQGDRRAVILNALEKCVEVDCFPTYPCIQCIGSLFLTKQDSISFRHLLLLLNRIGIKPGMALLNQAMITFYNADSKQNDTHYNWNIQCFNELQKRNLWVDSRNIKCLLKAMNDNRERTLMVWKITEGITKLGVPMTTQMFTWVIAAIYTLSDYIQHVSSTYRHSSTKAHSQPKALIPNFSGMQKNMNKHAQDVQEAEKLGHKALPRFINYAQSRYPQVIQRLSPEVALQTCIVLWRWRQISFLEEFLGHHGDFKQDTVGNLALEMARSKDFIADDWNRVISQFIKRPGLTMGPIPFMSLLSALSGFPKAHNKATTKLLLQLTQTLMDRSPNNGRQYLKYSLEYPNLRKLILGPHEHNGKIRMALRMEAEDYEYIILQWVRDGNVSQIVSLMLSKTGENLSPKDFDHLIEAMIKATKHSPVPQMKLERFLEIIKIGLKTGIVEVEALSDILALSARILVHGISTHDPETIKEYIDFVHVNAPDPKLFSLPFSPPTTLSDIQKSEKEGKSSTAFNFFLNSGALDKLLNEGEAKAKAESGLDSSDEKRDARTREHPLGFYVELHRKLVDEDKEMALRLACALVDRAWIQLSDLYHALSAPLHFDDEFNYHIVLTKLFLKVKKNQEDIALSVFIMFLRRAISANHVHALRYSVEVANGFEQSTLHMLVSYLERPMQVRKPGKVVEPSDSQNVFTVFIKKACTLQQFDVAVWWMKLYEASSKKSEPISMDLYRFLYQRYSWAAIEKGSGNADFDVLGELEDLGVDISILEKEERERSTSAKAG</sequence>
<evidence type="ECO:0000313" key="3">
    <source>
        <dbReference type="EMBL" id="CAD8436042.1"/>
    </source>
</evidence>
<dbReference type="AlphaFoldDB" id="A0A7S0CW97"/>
<dbReference type="Pfam" id="PF13041">
    <property type="entry name" value="PPR_2"/>
    <property type="match status" value="1"/>
</dbReference>
<protein>
    <recommendedName>
        <fullName evidence="4">Pentacotripeptide-repeat region of PRORP domain-containing protein</fullName>
    </recommendedName>
</protein>
<dbReference type="PANTHER" id="PTHR47939:SF5">
    <property type="entry name" value="PENTACOTRIPEPTIDE-REPEAT REGION OF PRORP DOMAIN-CONTAINING PROTEIN"/>
    <property type="match status" value="1"/>
</dbReference>
<dbReference type="NCBIfam" id="TIGR00756">
    <property type="entry name" value="PPR"/>
    <property type="match status" value="1"/>
</dbReference>
<name>A0A7S0CW97_9EUKA</name>
<feature type="region of interest" description="Disordered" evidence="2">
    <location>
        <begin position="41"/>
        <end position="64"/>
    </location>
</feature>
<evidence type="ECO:0000256" key="2">
    <source>
        <dbReference type="SAM" id="MobiDB-lite"/>
    </source>
</evidence>
<reference evidence="3" key="1">
    <citation type="submission" date="2021-01" db="EMBL/GenBank/DDBJ databases">
        <authorList>
            <person name="Corre E."/>
            <person name="Pelletier E."/>
            <person name="Niang G."/>
            <person name="Scheremetjew M."/>
            <person name="Finn R."/>
            <person name="Kale V."/>
            <person name="Holt S."/>
            <person name="Cochrane G."/>
            <person name="Meng A."/>
            <person name="Brown T."/>
            <person name="Cohen L."/>
        </authorList>
    </citation>
    <scope>NUCLEOTIDE SEQUENCE</scope>
    <source>
        <strain evidence="3">CCMP2058</strain>
    </source>
</reference>
<evidence type="ECO:0000256" key="1">
    <source>
        <dbReference type="PROSITE-ProRule" id="PRU00708"/>
    </source>
</evidence>
<dbReference type="EMBL" id="HBEM01005465">
    <property type="protein sequence ID" value="CAD8436042.1"/>
    <property type="molecule type" value="Transcribed_RNA"/>
</dbReference>
<feature type="repeat" description="PPR" evidence="1">
    <location>
        <begin position="220"/>
        <end position="254"/>
    </location>
</feature>
<evidence type="ECO:0008006" key="4">
    <source>
        <dbReference type="Google" id="ProtNLM"/>
    </source>
</evidence>
<feature type="repeat" description="PPR" evidence="1">
    <location>
        <begin position="185"/>
        <end position="219"/>
    </location>
</feature>
<dbReference type="InterPro" id="IPR011990">
    <property type="entry name" value="TPR-like_helical_dom_sf"/>
</dbReference>
<dbReference type="PROSITE" id="PS51375">
    <property type="entry name" value="PPR"/>
    <property type="match status" value="2"/>
</dbReference>
<dbReference type="Gene3D" id="1.25.40.10">
    <property type="entry name" value="Tetratricopeptide repeat domain"/>
    <property type="match status" value="1"/>
</dbReference>
<proteinExistence type="predicted"/>
<dbReference type="PANTHER" id="PTHR47939">
    <property type="entry name" value="MEMBRANE-ASSOCIATED SALT-INDUCIBLE PROTEIN-LIKE"/>
    <property type="match status" value="1"/>
</dbReference>
<organism evidence="3">
    <name type="scientific">Amorphochlora amoebiformis</name>
    <dbReference type="NCBI Taxonomy" id="1561963"/>
    <lineage>
        <taxon>Eukaryota</taxon>
        <taxon>Sar</taxon>
        <taxon>Rhizaria</taxon>
        <taxon>Cercozoa</taxon>
        <taxon>Chlorarachniophyceae</taxon>
        <taxon>Amorphochlora</taxon>
    </lineage>
</organism>
<dbReference type="InterPro" id="IPR050667">
    <property type="entry name" value="PPR-containing_protein"/>
</dbReference>
<dbReference type="InterPro" id="IPR002885">
    <property type="entry name" value="PPR_rpt"/>
</dbReference>
<gene>
    <name evidence="3" type="ORF">LAMO00422_LOCUS3825</name>
</gene>